<evidence type="ECO:0000259" key="1">
    <source>
        <dbReference type="Pfam" id="PF18299"/>
    </source>
</evidence>
<name>A0AAU8PP01_DESK7</name>
<feature type="domain" description="ATP-grasp" evidence="1">
    <location>
        <begin position="300"/>
        <end position="390"/>
    </location>
</feature>
<dbReference type="AlphaFoldDB" id="A0AAU8PP01"/>
<dbReference type="EMBL" id="CP002770">
    <property type="protein sequence ID" value="AEG14545.1"/>
    <property type="molecule type" value="Genomic_DNA"/>
</dbReference>
<proteinExistence type="predicted"/>
<keyword evidence="3" id="KW-1185">Reference proteome</keyword>
<protein>
    <recommendedName>
        <fullName evidence="1">ATP-grasp domain-containing protein</fullName>
    </recommendedName>
</protein>
<accession>A0AAU8PP01</accession>
<dbReference type="InterPro" id="IPR041261">
    <property type="entry name" value="R2K_2"/>
</dbReference>
<dbReference type="SUPFAM" id="SSF56059">
    <property type="entry name" value="Glutathione synthetase ATP-binding domain-like"/>
    <property type="match status" value="1"/>
</dbReference>
<dbReference type="RefSeq" id="WP_013822060.1">
    <property type="nucleotide sequence ID" value="NC_015573.1"/>
</dbReference>
<evidence type="ECO:0000313" key="3">
    <source>
        <dbReference type="Proteomes" id="UP000009229"/>
    </source>
</evidence>
<gene>
    <name evidence="2" type="ordered locus">Desku_0949</name>
</gene>
<organism evidence="2 3">
    <name type="scientific">Desulfofundulus kuznetsovii (strain DSM 6115 / VKM B-1805 / 17)</name>
    <name type="common">Desulfotomaculum kuznetsovii</name>
    <dbReference type="NCBI Taxonomy" id="760568"/>
    <lineage>
        <taxon>Bacteria</taxon>
        <taxon>Bacillati</taxon>
        <taxon>Bacillota</taxon>
        <taxon>Clostridia</taxon>
        <taxon>Eubacteriales</taxon>
        <taxon>Peptococcaceae</taxon>
        <taxon>Desulfofundulus</taxon>
    </lineage>
</organism>
<dbReference type="Pfam" id="PF18299">
    <property type="entry name" value="R2K_2"/>
    <property type="match status" value="1"/>
</dbReference>
<sequence>MPGQVVLLENPFNKEVMLFPIVWESMGILYTIQRYLQERGVNVVKTNAREIVEKDRHFKESKALMLTTAIDIRQYERLFIELRDRGIVLPDHHLQNPSVIHDMFYYYPVCKELGIKQPRTFFYRLLEDYFDMRPHEVETFKGVQIPAVREEGPAAAISKDAVEVISRNGDGLGNLRRRAGESGFPEEGKYFIRGTVTSFKYLRKEDTVKKSPVVQKLLQAALALKVLNRENRLLDEVMAALDGIRGDESLADLAVAHSLAEVYEKIATIGLHLIAQGLVNENGFAIREYINIRRFGSAETVLPLNAEYRAVCFRGDVLSIDLWTPPHLFKDDVPFSEYALNDGEIRYIVQSCKKFSQYTGAQFFMMDFAKSESGELYLIEINPGYFTSITHERSKILFAYWAAKYLLGEVPDERGYREFLKLYGNREWFFALNETYLNYLKRVYRRHPKLDEIINKNFKYIYRRYAELRHTRPVYNILPAGIF</sequence>
<reference evidence="3" key="1">
    <citation type="submission" date="2011-05" db="EMBL/GenBank/DDBJ databases">
        <title>Complete sequence of Desulfotomaculum kuznetsovii DSM 6115.</title>
        <authorList>
            <person name="Lucas S."/>
            <person name="Han J."/>
            <person name="Lapidus A."/>
            <person name="Cheng J.-F."/>
            <person name="Goodwin L."/>
            <person name="Pitluck S."/>
            <person name="Peters L."/>
            <person name="Mikhailova N."/>
            <person name="Lu M."/>
            <person name="Saunders E."/>
            <person name="Han C."/>
            <person name="Tapia R."/>
            <person name="Land M."/>
            <person name="Hauser L."/>
            <person name="Kyrpides N."/>
            <person name="Ivanova N."/>
            <person name="Pagani I."/>
            <person name="Nazina T."/>
            <person name="Ivanova A."/>
            <person name="Parshina S."/>
            <person name="Kuever J."/>
            <person name="Muyzer G."/>
            <person name="Plugge C."/>
            <person name="Stams A."/>
            <person name="Woyke T."/>
        </authorList>
    </citation>
    <scope>NUCLEOTIDE SEQUENCE [LARGE SCALE GENOMIC DNA]</scope>
    <source>
        <strain evidence="3">DSM 6115 / VKM B-1805 / 17</strain>
    </source>
</reference>
<evidence type="ECO:0000313" key="2">
    <source>
        <dbReference type="EMBL" id="AEG14545.1"/>
    </source>
</evidence>
<dbReference type="Proteomes" id="UP000009229">
    <property type="component" value="Chromosome"/>
</dbReference>
<dbReference type="KEGG" id="dku:Desku_0949"/>